<keyword evidence="6" id="KW-0378">Hydrolase</keyword>
<gene>
    <name evidence="11" type="primary">ORC2</name>
</gene>
<dbReference type="GO" id="GO:0005811">
    <property type="term" value="C:lipid droplet"/>
    <property type="evidence" value="ECO:0007669"/>
    <property type="project" value="UniProtKB-SubCell"/>
</dbReference>
<dbReference type="GO" id="GO:0004771">
    <property type="term" value="F:sterol ester esterase activity"/>
    <property type="evidence" value="ECO:0007669"/>
    <property type="project" value="UniProtKB-EC"/>
</dbReference>
<dbReference type="InterPro" id="IPR029058">
    <property type="entry name" value="AB_hydrolase_fold"/>
</dbReference>
<dbReference type="EC" id="3.1.1.13" evidence="9"/>
<evidence type="ECO:0000256" key="10">
    <source>
        <dbReference type="ARBA" id="ARBA00049527"/>
    </source>
</evidence>
<reference evidence="11" key="3">
    <citation type="submission" date="2025-09" db="UniProtKB">
        <authorList>
            <consortium name="Ensembl"/>
        </authorList>
    </citation>
    <scope>IDENTIFICATION</scope>
</reference>
<keyword evidence="12" id="KW-1185">Reference proteome</keyword>
<name>A0AAR2K2R0_PYGNA</name>
<dbReference type="PANTHER" id="PTHR13390">
    <property type="entry name" value="LIPASE"/>
    <property type="match status" value="1"/>
</dbReference>
<dbReference type="AlphaFoldDB" id="A0AAR2K2R0"/>
<comment type="subcellular location">
    <subcellularLocation>
        <location evidence="1">Endoplasmic reticulum</location>
    </subcellularLocation>
    <subcellularLocation>
        <location evidence="2">Lipid droplet</location>
    </subcellularLocation>
</comment>
<dbReference type="GO" id="GO:0035356">
    <property type="term" value="P:intracellular triglyceride homeostasis"/>
    <property type="evidence" value="ECO:0007669"/>
    <property type="project" value="UniProtKB-ARBA"/>
</dbReference>
<dbReference type="Gene3D" id="3.40.50.1820">
    <property type="entry name" value="alpha/beta hydrolase"/>
    <property type="match status" value="1"/>
</dbReference>
<dbReference type="GO" id="GO:0005783">
    <property type="term" value="C:endoplasmic reticulum"/>
    <property type="evidence" value="ECO:0007669"/>
    <property type="project" value="UniProtKB-SubCell"/>
</dbReference>
<evidence type="ECO:0000313" key="11">
    <source>
        <dbReference type="Ensembl" id="ENSPNAP00000058530.1"/>
    </source>
</evidence>
<dbReference type="GO" id="GO:0042632">
    <property type="term" value="P:cholesterol homeostasis"/>
    <property type="evidence" value="ECO:0007669"/>
    <property type="project" value="UniProtKB-ARBA"/>
</dbReference>
<evidence type="ECO:0000256" key="8">
    <source>
        <dbReference type="ARBA" id="ARBA00031924"/>
    </source>
</evidence>
<dbReference type="InterPro" id="IPR019363">
    <property type="entry name" value="LDAH"/>
</dbReference>
<keyword evidence="7" id="KW-0256">Endoplasmic reticulum</keyword>
<evidence type="ECO:0000256" key="5">
    <source>
        <dbReference type="ARBA" id="ARBA00022677"/>
    </source>
</evidence>
<accession>A0AAR2K2R0</accession>
<dbReference type="Proteomes" id="UP001501920">
    <property type="component" value="Chromosome 10"/>
</dbReference>
<dbReference type="Pfam" id="PF10230">
    <property type="entry name" value="LIDHydrolase"/>
    <property type="match status" value="1"/>
</dbReference>
<comment type="catalytic activity">
    <reaction evidence="10">
        <text>a cholesterol ester + H2O = cholesterol + a fatty acid + H(+)</text>
        <dbReference type="Rhea" id="RHEA:36403"/>
        <dbReference type="ChEBI" id="CHEBI:15377"/>
        <dbReference type="ChEBI" id="CHEBI:15378"/>
        <dbReference type="ChEBI" id="CHEBI:16113"/>
        <dbReference type="ChEBI" id="CHEBI:17002"/>
        <dbReference type="ChEBI" id="CHEBI:28868"/>
        <dbReference type="EC" id="3.1.1.13"/>
    </reaction>
    <physiologicalReaction direction="left-to-right" evidence="10">
        <dbReference type="Rhea" id="RHEA:36404"/>
    </physiologicalReaction>
</comment>
<dbReference type="GO" id="GO:0160077">
    <property type="term" value="P:lipid droplet fusion"/>
    <property type="evidence" value="ECO:0007669"/>
    <property type="project" value="UniProtKB-ARBA"/>
</dbReference>
<protein>
    <recommendedName>
        <fullName evidence="4">Lipid droplet-associated hydrolase</fullName>
        <ecNumber evidence="9">3.1.1.13</ecNumber>
    </recommendedName>
    <alternativeName>
        <fullName evidence="8">Lipid droplet-associated serine hydrolase</fullName>
    </alternativeName>
</protein>
<dbReference type="SUPFAM" id="SSF53474">
    <property type="entry name" value="alpha/beta-Hydrolases"/>
    <property type="match status" value="1"/>
</dbReference>
<dbReference type="GO" id="GO:0019915">
    <property type="term" value="P:lipid storage"/>
    <property type="evidence" value="ECO:0007669"/>
    <property type="project" value="InterPro"/>
</dbReference>
<reference evidence="11 12" key="1">
    <citation type="submission" date="2020-10" db="EMBL/GenBank/DDBJ databases">
        <title>Pygocentrus nattereri (red-bellied piranha) genome, fPygNat1, primary haplotype.</title>
        <authorList>
            <person name="Myers G."/>
            <person name="Meyer A."/>
            <person name="Karagic N."/>
            <person name="Pippel M."/>
            <person name="Winkler S."/>
            <person name="Tracey A."/>
            <person name="Wood J."/>
            <person name="Formenti G."/>
            <person name="Howe K."/>
            <person name="Fedrigo O."/>
            <person name="Jarvis E.D."/>
        </authorList>
    </citation>
    <scope>NUCLEOTIDE SEQUENCE [LARGE SCALE GENOMIC DNA]</scope>
</reference>
<evidence type="ECO:0000256" key="2">
    <source>
        <dbReference type="ARBA" id="ARBA00004502"/>
    </source>
</evidence>
<evidence type="ECO:0000256" key="4">
    <source>
        <dbReference type="ARBA" id="ARBA00019242"/>
    </source>
</evidence>
<keyword evidence="5" id="KW-0551">Lipid droplet</keyword>
<evidence type="ECO:0000256" key="3">
    <source>
        <dbReference type="ARBA" id="ARBA00008300"/>
    </source>
</evidence>
<evidence type="ECO:0000313" key="12">
    <source>
        <dbReference type="Proteomes" id="UP001501920"/>
    </source>
</evidence>
<reference evidence="11" key="2">
    <citation type="submission" date="2025-08" db="UniProtKB">
        <authorList>
            <consortium name="Ensembl"/>
        </authorList>
    </citation>
    <scope>IDENTIFICATION</scope>
</reference>
<evidence type="ECO:0000256" key="9">
    <source>
        <dbReference type="ARBA" id="ARBA00039150"/>
    </source>
</evidence>
<evidence type="ECO:0000256" key="1">
    <source>
        <dbReference type="ARBA" id="ARBA00004240"/>
    </source>
</evidence>
<dbReference type="Ensembl" id="ENSPNAT00000048568.1">
    <property type="protein sequence ID" value="ENSPNAP00000058530.1"/>
    <property type="gene ID" value="ENSPNAG00000035073.1"/>
</dbReference>
<proteinExistence type="inferred from homology"/>
<organism evidence="11 12">
    <name type="scientific">Pygocentrus nattereri</name>
    <name type="common">Red-bellied piranha</name>
    <dbReference type="NCBI Taxonomy" id="42514"/>
    <lineage>
        <taxon>Eukaryota</taxon>
        <taxon>Metazoa</taxon>
        <taxon>Chordata</taxon>
        <taxon>Craniata</taxon>
        <taxon>Vertebrata</taxon>
        <taxon>Euteleostomi</taxon>
        <taxon>Actinopterygii</taxon>
        <taxon>Neopterygii</taxon>
        <taxon>Teleostei</taxon>
        <taxon>Ostariophysi</taxon>
        <taxon>Characiformes</taxon>
        <taxon>Characoidei</taxon>
        <taxon>Pygocentrus</taxon>
    </lineage>
</organism>
<evidence type="ECO:0000256" key="7">
    <source>
        <dbReference type="ARBA" id="ARBA00022824"/>
    </source>
</evidence>
<evidence type="ECO:0000256" key="6">
    <source>
        <dbReference type="ARBA" id="ARBA00022801"/>
    </source>
</evidence>
<comment type="similarity">
    <text evidence="3">Belongs to the AB hydrolase superfamily. LDAH family.</text>
</comment>
<dbReference type="FunFam" id="3.40.50.1820:FF:000068">
    <property type="entry name" value="Lipid droplet associated hydrolase"/>
    <property type="match status" value="1"/>
</dbReference>
<sequence>MRRRLIALLKTRGRNVLAAQKDADVLLAPGRADSAEAMCSPKSESFREDASMEHIYCRGALTELLKYGPKDLHAAAKTFNPPRVLILIIPGNPGVVGFYKTFMWTLYQAFNRQYPVWTIGHAGHCAPPDSMDMVEDASVMEEDVFGLNGQIEHKLAFLSEHVPRDTHLVLVGHSIGCYIILQIMKRNPELKVIKSVLLFPVIERMACSPQGQVMTPVLCRLRYAVYLPVFLLSLLPEKLKAGLVQLALRNVYSLDTTMIPATVSLINVDCIGNAMYMGSQEMSLVLERDNSTIRQHLNKLIFYYGATDHWCPVQYYCDMRRDFPEGDIRLCERGLRHAFVLDAGEEMANMTTEWIRDDLRRLKQ</sequence>
<dbReference type="PANTHER" id="PTHR13390:SF0">
    <property type="entry name" value="LIPID DROPLET-ASSOCIATED HYDROLASE"/>
    <property type="match status" value="1"/>
</dbReference>
<dbReference type="GeneTree" id="ENSGT00390000009688"/>